<dbReference type="Pfam" id="PF02566">
    <property type="entry name" value="OsmC"/>
    <property type="match status" value="1"/>
</dbReference>
<dbReference type="InterPro" id="IPR036102">
    <property type="entry name" value="OsmC/Ohrsf"/>
</dbReference>
<dbReference type="PANTHER" id="PTHR39624">
    <property type="entry name" value="PROTEIN INVOLVED IN RIMO-MEDIATED BETA-METHYLTHIOLATION OF RIBOSOMAL PROTEIN S12 YCAO"/>
    <property type="match status" value="1"/>
</dbReference>
<proteinExistence type="predicted"/>
<dbReference type="InterPro" id="IPR003718">
    <property type="entry name" value="OsmC/Ohr_fam"/>
</dbReference>
<dbReference type="EMBL" id="VUOC01000002">
    <property type="protein sequence ID" value="KAA2243641.1"/>
    <property type="molecule type" value="Genomic_DNA"/>
</dbReference>
<sequence length="138" mass="15067">MPKIIATAEAENSGAHYSTDIKVHQHMLLADELPDIGGEDTGPAPSDYLCTALATCKVITVRMYAARKKWKVDLIRVKVDLVKGEEMPSGHNTFLCELAVTGELDEAQQARLLEIAKACPVHRLLSKPSDIVTILQTS</sequence>
<comment type="caution">
    <text evidence="1">The sequence shown here is derived from an EMBL/GenBank/DDBJ whole genome shotgun (WGS) entry which is preliminary data.</text>
</comment>
<name>A0A5B2VWE9_9BACT</name>
<dbReference type="RefSeq" id="WP_149838516.1">
    <property type="nucleotide sequence ID" value="NZ_VUOC01000002.1"/>
</dbReference>
<dbReference type="AlphaFoldDB" id="A0A5B2VWE9"/>
<dbReference type="InterPro" id="IPR015946">
    <property type="entry name" value="KH_dom-like_a/b"/>
</dbReference>
<accession>A0A5B2VWE9</accession>
<reference evidence="1 2" key="2">
    <citation type="submission" date="2019-09" db="EMBL/GenBank/DDBJ databases">
        <authorList>
            <person name="Jin C."/>
        </authorList>
    </citation>
    <scope>NUCLEOTIDE SEQUENCE [LARGE SCALE GENOMIC DNA]</scope>
    <source>
        <strain evidence="1 2">BN140078</strain>
    </source>
</reference>
<dbReference type="Proteomes" id="UP000324611">
    <property type="component" value="Unassembled WGS sequence"/>
</dbReference>
<organism evidence="1 2">
    <name type="scientific">Chitinophaga agrisoli</name>
    <dbReference type="NCBI Taxonomy" id="2607653"/>
    <lineage>
        <taxon>Bacteria</taxon>
        <taxon>Pseudomonadati</taxon>
        <taxon>Bacteroidota</taxon>
        <taxon>Chitinophagia</taxon>
        <taxon>Chitinophagales</taxon>
        <taxon>Chitinophagaceae</taxon>
        <taxon>Chitinophaga</taxon>
    </lineage>
</organism>
<gene>
    <name evidence="1" type="ORF">F0L74_14255</name>
</gene>
<dbReference type="PANTHER" id="PTHR39624:SF2">
    <property type="entry name" value="OSMC-LIKE PROTEIN"/>
    <property type="match status" value="1"/>
</dbReference>
<dbReference type="Gene3D" id="3.30.300.20">
    <property type="match status" value="1"/>
</dbReference>
<keyword evidence="2" id="KW-1185">Reference proteome</keyword>
<protein>
    <submittedName>
        <fullName evidence="1">OsmC family protein</fullName>
    </submittedName>
</protein>
<evidence type="ECO:0000313" key="2">
    <source>
        <dbReference type="Proteomes" id="UP000324611"/>
    </source>
</evidence>
<reference evidence="1 2" key="1">
    <citation type="submission" date="2019-09" db="EMBL/GenBank/DDBJ databases">
        <title>Chitinophaga ginsengihumi sp. nov., isolated from soil of ginseng rhizosphere.</title>
        <authorList>
            <person name="Lee J."/>
        </authorList>
    </citation>
    <scope>NUCLEOTIDE SEQUENCE [LARGE SCALE GENOMIC DNA]</scope>
    <source>
        <strain evidence="1 2">BN140078</strain>
    </source>
</reference>
<dbReference type="SUPFAM" id="SSF82784">
    <property type="entry name" value="OsmC-like"/>
    <property type="match status" value="1"/>
</dbReference>
<evidence type="ECO:0000313" key="1">
    <source>
        <dbReference type="EMBL" id="KAA2243641.1"/>
    </source>
</evidence>